<dbReference type="Gene3D" id="1.10.1330.10">
    <property type="entry name" value="Dockerin domain"/>
    <property type="match status" value="1"/>
</dbReference>
<dbReference type="Gene3D" id="1.10.530.10">
    <property type="match status" value="1"/>
</dbReference>
<dbReference type="PROSITE" id="PS51766">
    <property type="entry name" value="DOCKERIN"/>
    <property type="match status" value="1"/>
</dbReference>
<dbReference type="InterPro" id="IPR002901">
    <property type="entry name" value="MGlyc_endo_b_GlcNAc-like_dom"/>
</dbReference>
<dbReference type="InterPro" id="IPR036439">
    <property type="entry name" value="Dockerin_dom_sf"/>
</dbReference>
<accession>A0ABT1SLX8</accession>
<feature type="domain" description="Dockerin" evidence="2">
    <location>
        <begin position="527"/>
        <end position="593"/>
    </location>
</feature>
<evidence type="ECO:0000313" key="3">
    <source>
        <dbReference type="EMBL" id="MCQ5122226.1"/>
    </source>
</evidence>
<dbReference type="Gene3D" id="2.30.30.40">
    <property type="entry name" value="SH3 Domains"/>
    <property type="match status" value="1"/>
</dbReference>
<feature type="signal peptide" evidence="1">
    <location>
        <begin position="1"/>
        <end position="23"/>
    </location>
</feature>
<dbReference type="PROSITE" id="PS00018">
    <property type="entry name" value="EF_HAND_1"/>
    <property type="match status" value="2"/>
</dbReference>
<dbReference type="RefSeq" id="WP_256198095.1">
    <property type="nucleotide sequence ID" value="NZ_JANGCH010000011.1"/>
</dbReference>
<dbReference type="Pfam" id="PF01832">
    <property type="entry name" value="Glucosaminidase"/>
    <property type="match status" value="1"/>
</dbReference>
<dbReference type="Pfam" id="PF00404">
    <property type="entry name" value="Dockerin_1"/>
    <property type="match status" value="1"/>
</dbReference>
<evidence type="ECO:0000256" key="1">
    <source>
        <dbReference type="SAM" id="SignalP"/>
    </source>
</evidence>
<comment type="caution">
    <text evidence="3">The sequence shown here is derived from an EMBL/GenBank/DDBJ whole genome shotgun (WGS) entry which is preliminary data.</text>
</comment>
<dbReference type="InterPro" id="IPR016134">
    <property type="entry name" value="Dockerin_dom"/>
</dbReference>
<gene>
    <name evidence="3" type="ORF">NE663_08145</name>
</gene>
<evidence type="ECO:0000259" key="2">
    <source>
        <dbReference type="PROSITE" id="PS51766"/>
    </source>
</evidence>
<evidence type="ECO:0000313" key="4">
    <source>
        <dbReference type="Proteomes" id="UP001524435"/>
    </source>
</evidence>
<proteinExistence type="predicted"/>
<name>A0ABT1SLX8_9FIRM</name>
<feature type="chain" id="PRO_5045956483" evidence="1">
    <location>
        <begin position="24"/>
        <end position="593"/>
    </location>
</feature>
<dbReference type="SUPFAM" id="SSF63446">
    <property type="entry name" value="Type I dockerin domain"/>
    <property type="match status" value="1"/>
</dbReference>
<organism evidence="3 4">
    <name type="scientific">Massilicoli timonensis</name>
    <dbReference type="NCBI Taxonomy" id="2015901"/>
    <lineage>
        <taxon>Bacteria</taxon>
        <taxon>Bacillati</taxon>
        <taxon>Bacillota</taxon>
        <taxon>Erysipelotrichia</taxon>
        <taxon>Erysipelotrichales</taxon>
        <taxon>Erysipelotrichaceae</taxon>
        <taxon>Massilicoli</taxon>
    </lineage>
</organism>
<dbReference type="EMBL" id="JANGCH010000011">
    <property type="protein sequence ID" value="MCQ5122226.1"/>
    <property type="molecule type" value="Genomic_DNA"/>
</dbReference>
<reference evidence="3 4" key="1">
    <citation type="submission" date="2022-06" db="EMBL/GenBank/DDBJ databases">
        <title>Isolation of gut microbiota from human fecal samples.</title>
        <authorList>
            <person name="Pamer E.G."/>
            <person name="Barat B."/>
            <person name="Waligurski E."/>
            <person name="Medina S."/>
            <person name="Paddock L."/>
            <person name="Mostad J."/>
        </authorList>
    </citation>
    <scope>NUCLEOTIDE SEQUENCE [LARGE SCALE GENOMIC DNA]</scope>
    <source>
        <strain evidence="3 4">DFI.6.1</strain>
    </source>
</reference>
<protein>
    <submittedName>
        <fullName evidence="3">Glucosaminidase domain-containing protein</fullName>
    </submittedName>
</protein>
<dbReference type="InterPro" id="IPR018247">
    <property type="entry name" value="EF_Hand_1_Ca_BS"/>
</dbReference>
<dbReference type="CDD" id="cd14256">
    <property type="entry name" value="Dockerin_I"/>
    <property type="match status" value="1"/>
</dbReference>
<keyword evidence="1" id="KW-0732">Signal</keyword>
<dbReference type="Proteomes" id="UP001524435">
    <property type="component" value="Unassembled WGS sequence"/>
</dbReference>
<dbReference type="InterPro" id="IPR002105">
    <property type="entry name" value="Dockerin_1_rpt"/>
</dbReference>
<keyword evidence="4" id="KW-1185">Reference proteome</keyword>
<sequence length="593" mass="66409">MKKGWALLSILCLLFVGFNDIKAQSDKSEDNGASDDKIDELFTQSEEYQEMKELIDEYSGVSQLYDADGNEVEEVPLPKSRMRRSVARAASDYSVPYGIVDFYSNRTGNYIEYIDEATGLVGYLGGTNSGAYLGKDAQNRIRFKMSGVVGAILPSYESQVAVYGDVNHLYTSFYRVESGKLWHYINYNNAQNLYYKKMVGYAQDVPYLTANVNYFSYDGHYFYQNEHQMYDDYKANTYAYPHAVNAGKPYYNYFQYLTHRASSNYSAQEFDAYTNDIVGSAASQMKGLGTYYVSYGQTYGVNALMAYAVSCNESAYGKSEIAMTKNNLFGHSAYDSSPSASANKYPNPQYSIYVHMHSFISRGYLDPGDYRYNGGHLGDKASGVGLKYASDPWWGETAAAIMYAVDEYNGKKDYKVYTVGIKENSDNVNIRKEPNTSSTVLYRTGKNVSYPFVILDSVKGETVNGSDVWYKIQTDPNLNASRTGFDTVDNNYNPDGDYDKDNSYAYIHSSYVKIVSEGNGQIITPSPSYLKGDVNGDGYVSSKDYNAIKNHITGYKTLTGDALIRGDVNGDGYISSKDYNAIKNHITGYKPLF</sequence>